<evidence type="ECO:0000256" key="1">
    <source>
        <dbReference type="ARBA" id="ARBA00023006"/>
    </source>
</evidence>
<evidence type="ECO:0000259" key="3">
    <source>
        <dbReference type="Pfam" id="PF10033"/>
    </source>
</evidence>
<feature type="compositionally biased region" description="Basic and acidic residues" evidence="2">
    <location>
        <begin position="274"/>
        <end position="292"/>
    </location>
</feature>
<feature type="domain" description="Autophagy-related protein 13 N-terminal" evidence="3">
    <location>
        <begin position="103"/>
        <end position="234"/>
    </location>
</feature>
<dbReference type="GO" id="GO:0034727">
    <property type="term" value="P:piecemeal microautophagy of the nucleus"/>
    <property type="evidence" value="ECO:0007669"/>
    <property type="project" value="TreeGrafter"/>
</dbReference>
<feature type="compositionally biased region" description="Basic and acidic residues" evidence="2">
    <location>
        <begin position="526"/>
        <end position="540"/>
    </location>
</feature>
<dbReference type="STRING" id="65357.A0A024GV89"/>
<accession>A0A024GV89</accession>
<name>A0A024GV89_9STRA</name>
<dbReference type="AlphaFoldDB" id="A0A024GV89"/>
<dbReference type="EMBL" id="CAIX01000534">
    <property type="protein sequence ID" value="CCI50494.1"/>
    <property type="molecule type" value="Genomic_DNA"/>
</dbReference>
<protein>
    <recommendedName>
        <fullName evidence="3">Autophagy-related protein 13 N-terminal domain-containing protein</fullName>
    </recommendedName>
</protein>
<dbReference type="PANTHER" id="PTHR13430">
    <property type="match status" value="1"/>
</dbReference>
<feature type="region of interest" description="Disordered" evidence="2">
    <location>
        <begin position="526"/>
        <end position="550"/>
    </location>
</feature>
<dbReference type="Pfam" id="PF10033">
    <property type="entry name" value="ATG13"/>
    <property type="match status" value="1"/>
</dbReference>
<dbReference type="GO" id="GO:0034497">
    <property type="term" value="P:protein localization to phagophore assembly site"/>
    <property type="evidence" value="ECO:0007669"/>
    <property type="project" value="TreeGrafter"/>
</dbReference>
<dbReference type="GO" id="GO:0000407">
    <property type="term" value="C:phagophore assembly site"/>
    <property type="evidence" value="ECO:0007669"/>
    <property type="project" value="TreeGrafter"/>
</dbReference>
<evidence type="ECO:0000256" key="2">
    <source>
        <dbReference type="SAM" id="MobiDB-lite"/>
    </source>
</evidence>
<comment type="caution">
    <text evidence="4">The sequence shown here is derived from an EMBL/GenBank/DDBJ whole genome shotgun (WGS) entry which is preliminary data.</text>
</comment>
<evidence type="ECO:0000313" key="4">
    <source>
        <dbReference type="EMBL" id="CCI50494.1"/>
    </source>
</evidence>
<gene>
    <name evidence="4" type="ORF">BN9_123190</name>
</gene>
<dbReference type="Proteomes" id="UP000053237">
    <property type="component" value="Unassembled WGS sequence"/>
</dbReference>
<dbReference type="InterPro" id="IPR018731">
    <property type="entry name" value="Atg13_N"/>
</dbReference>
<feature type="compositionally biased region" description="Polar residues" evidence="2">
    <location>
        <begin position="541"/>
        <end position="550"/>
    </location>
</feature>
<feature type="region of interest" description="Disordered" evidence="2">
    <location>
        <begin position="443"/>
        <end position="462"/>
    </location>
</feature>
<reference evidence="4 5" key="1">
    <citation type="submission" date="2012-05" db="EMBL/GenBank/DDBJ databases">
        <title>Recombination and specialization in a pathogen metapopulation.</title>
        <authorList>
            <person name="Gardiner A."/>
            <person name="Kemen E."/>
            <person name="Schultz-Larsen T."/>
            <person name="MacLean D."/>
            <person name="Van Oosterhout C."/>
            <person name="Jones J.D.G."/>
        </authorList>
    </citation>
    <scope>NUCLEOTIDE SEQUENCE [LARGE SCALE GENOMIC DNA]</scope>
    <source>
        <strain evidence="4 5">Ac Nc2</strain>
    </source>
</reference>
<proteinExistence type="predicted"/>
<feature type="compositionally biased region" description="Polar residues" evidence="2">
    <location>
        <begin position="355"/>
        <end position="364"/>
    </location>
</feature>
<feature type="region of interest" description="Disordered" evidence="2">
    <location>
        <begin position="264"/>
        <end position="367"/>
    </location>
</feature>
<dbReference type="InParanoid" id="A0A024GV89"/>
<sequence>MDTPNSHGLYSALSHSNASSSFQCFAGRAKTDQVLLEFLYKTAEVILQSRLNGELQHEFVSRSNRRARFNLDIEELSSVRDAMLPWKENVHLPLVIDIFYDGAEQSRIHLERWTVIYMEKPIMNENNAAYHENAHLNEDVLKGLREVCKKAAMLLRALYSLMRQLPLHRLHFASYPPCLSYRLHSTDDTDQLISKIDETQQGSFGTTESVRRYAFLPISTPFGCLEVTGLYRVDIVESLIALKDLNCSPKILFQPDVIIQDYVSPSGMSGRMQQSEESHRSRTNTLDEKQESIEQPPEEEERKDRPSLQHGSIERRLCSENLTPRSPRRSLPKTISQPMAIPVRNGAGGNLEIQHLSSPSQSRLVSGGPENDLISLTENPTHPRSFGECNRYQEADVNIVAAPFGYKNVAVHDARPSIGSSQSSGNSSVSHWNNRGANVYGIKEAPQPKSTPPIHPSSLTGPRIARRRTFTPSLDSAGQVGGALENFSLDSELHATSNLRYAQTHTSSNMSPTSANLMDHVRVLTEKTEKTRQDKDEGRRSSNSTMTTPPFSCLDSPCDVNDSYDEATTIVRSACDKDYIDNTCATQKSPPFRANPCELYTTPGFTYRPHDQAFVARTDQYQPNRREVNTQTLTSKDHQHSKHTHHSKFRVNYRSKRFSTDAFDQQSFRWGISSPDSAETFHLVLPLGREKQEQNSETFQANAIMPYEAEDHDLPFAISDTGSFLSTEKLTDENVAFHTDNGVQHASINEAANSNHETIMLRSSASQAEWKTTVSVSKFLHQLNHAPNLEICITTSQDREVALPLIQASSTASQQIDNVAVGNTESDKASGIMDLYNDELNAFKKLRDDLTSQLGYETNPSETSRPSK</sequence>
<evidence type="ECO:0000313" key="5">
    <source>
        <dbReference type="Proteomes" id="UP000053237"/>
    </source>
</evidence>
<dbReference type="OrthoDB" id="70161at2759"/>
<dbReference type="GO" id="GO:0005829">
    <property type="term" value="C:cytosol"/>
    <property type="evidence" value="ECO:0007669"/>
    <property type="project" value="TreeGrafter"/>
</dbReference>
<dbReference type="GO" id="GO:1990316">
    <property type="term" value="C:Atg1/ULK1 kinase complex"/>
    <property type="evidence" value="ECO:0007669"/>
    <property type="project" value="InterPro"/>
</dbReference>
<dbReference type="InterPro" id="IPR040182">
    <property type="entry name" value="ATG13"/>
</dbReference>
<feature type="compositionally biased region" description="Basic and acidic residues" evidence="2">
    <location>
        <begin position="300"/>
        <end position="318"/>
    </location>
</feature>
<dbReference type="Gene3D" id="3.30.900.10">
    <property type="entry name" value="HORMA domain"/>
    <property type="match status" value="1"/>
</dbReference>
<keyword evidence="5" id="KW-1185">Reference proteome</keyword>
<keyword evidence="1" id="KW-0072">Autophagy</keyword>
<dbReference type="InterPro" id="IPR036570">
    <property type="entry name" value="HORMA_dom_sf"/>
</dbReference>
<organism evidence="4 5">
    <name type="scientific">Albugo candida</name>
    <dbReference type="NCBI Taxonomy" id="65357"/>
    <lineage>
        <taxon>Eukaryota</taxon>
        <taxon>Sar</taxon>
        <taxon>Stramenopiles</taxon>
        <taxon>Oomycota</taxon>
        <taxon>Peronosporomycetes</taxon>
        <taxon>Albuginales</taxon>
        <taxon>Albuginaceae</taxon>
        <taxon>Albugo</taxon>
    </lineage>
</organism>
<dbReference type="PANTHER" id="PTHR13430:SF4">
    <property type="entry name" value="AUTOPHAGY-RELATED PROTEIN 13"/>
    <property type="match status" value="1"/>
</dbReference>
<dbReference type="GO" id="GO:0000423">
    <property type="term" value="P:mitophagy"/>
    <property type="evidence" value="ECO:0007669"/>
    <property type="project" value="TreeGrafter"/>
</dbReference>